<gene>
    <name evidence="4" type="ORF">KEM10_05550</name>
</gene>
<comment type="caution">
    <text evidence="4">The sequence shown here is derived from an EMBL/GenBank/DDBJ whole genome shotgun (WGS) entry which is preliminary data.</text>
</comment>
<name>A0ABS5JTP0_9BACT</name>
<sequence>MKFTLILAASLLLLASCNCTRTSNDEWRYEVKQVSEETDNFKQLFNYPVFNNEFIDGIVLTEIEKESKQFKSDIGVERISENWKNEQVVNVEVFTSNDGKVSLLFYNYLFTGGAHGNTLLKSYVIDANTKELIDLADVLKGSYFENLQAQSRKQLKKKLGYEGFVDEGTETLSDFSHFVLSNDSIQFYFPQYQVASYADGIQEISFSLQELLKEGNK</sequence>
<reference evidence="4 5" key="1">
    <citation type="journal article" date="2015" name="Int. J. Syst. Evol. Microbiol.">
        <title>Carboxylicivirga linearis sp. nov., isolated from a sea cucumber culture pond.</title>
        <authorList>
            <person name="Wang F.Q."/>
            <person name="Zhou Y.X."/>
            <person name="Lin X.Z."/>
            <person name="Chen G.J."/>
            <person name="Du Z.J."/>
        </authorList>
    </citation>
    <scope>NUCLEOTIDE SEQUENCE [LARGE SCALE GENOMIC DNA]</scope>
    <source>
        <strain evidence="4 5">FB218</strain>
    </source>
</reference>
<protein>
    <submittedName>
        <fullName evidence="4">DUF3298 and DUF4163 domain-containing protein</fullName>
    </submittedName>
</protein>
<keyword evidence="1" id="KW-0732">Signal</keyword>
<dbReference type="InterPro" id="IPR037126">
    <property type="entry name" value="PdaC/RsiV-like_sf"/>
</dbReference>
<evidence type="ECO:0000259" key="2">
    <source>
        <dbReference type="Pfam" id="PF11738"/>
    </source>
</evidence>
<proteinExistence type="predicted"/>
<feature type="chain" id="PRO_5045723015" evidence="1">
    <location>
        <begin position="22"/>
        <end position="217"/>
    </location>
</feature>
<dbReference type="PROSITE" id="PS51257">
    <property type="entry name" value="PROKAR_LIPOPROTEIN"/>
    <property type="match status" value="1"/>
</dbReference>
<dbReference type="Gene3D" id="3.30.565.40">
    <property type="entry name" value="Fervidobacterium nodosum Rt17-B1 like"/>
    <property type="match status" value="1"/>
</dbReference>
<dbReference type="Pfam" id="PF13739">
    <property type="entry name" value="PdaC"/>
    <property type="match status" value="1"/>
</dbReference>
<evidence type="ECO:0000313" key="4">
    <source>
        <dbReference type="EMBL" id="MBS2097736.1"/>
    </source>
</evidence>
<keyword evidence="5" id="KW-1185">Reference proteome</keyword>
<dbReference type="Proteomes" id="UP000708576">
    <property type="component" value="Unassembled WGS sequence"/>
</dbReference>
<dbReference type="Gene3D" id="3.90.640.20">
    <property type="entry name" value="Heat-shock cognate protein, ATPase"/>
    <property type="match status" value="1"/>
</dbReference>
<organism evidence="4 5">
    <name type="scientific">Carboxylicivirga linearis</name>
    <dbReference type="NCBI Taxonomy" id="1628157"/>
    <lineage>
        <taxon>Bacteria</taxon>
        <taxon>Pseudomonadati</taxon>
        <taxon>Bacteroidota</taxon>
        <taxon>Bacteroidia</taxon>
        <taxon>Marinilabiliales</taxon>
        <taxon>Marinilabiliaceae</taxon>
        <taxon>Carboxylicivirga</taxon>
    </lineage>
</organism>
<dbReference type="Pfam" id="PF11738">
    <property type="entry name" value="DUF3298"/>
    <property type="match status" value="1"/>
</dbReference>
<dbReference type="InterPro" id="IPR021729">
    <property type="entry name" value="DUF3298"/>
</dbReference>
<feature type="domain" description="DUF3298" evidence="2">
    <location>
        <begin position="137"/>
        <end position="207"/>
    </location>
</feature>
<feature type="signal peptide" evidence="1">
    <location>
        <begin position="1"/>
        <end position="21"/>
    </location>
</feature>
<evidence type="ECO:0000259" key="3">
    <source>
        <dbReference type="Pfam" id="PF13739"/>
    </source>
</evidence>
<dbReference type="InterPro" id="IPR025303">
    <property type="entry name" value="PdaC"/>
</dbReference>
<dbReference type="RefSeq" id="WP_212214526.1">
    <property type="nucleotide sequence ID" value="NZ_JAGUCO010000002.1"/>
</dbReference>
<accession>A0ABS5JTP0</accession>
<evidence type="ECO:0000256" key="1">
    <source>
        <dbReference type="SAM" id="SignalP"/>
    </source>
</evidence>
<evidence type="ECO:0000313" key="5">
    <source>
        <dbReference type="Proteomes" id="UP000708576"/>
    </source>
</evidence>
<feature type="domain" description="Deacetylase PdaC" evidence="3">
    <location>
        <begin position="35"/>
        <end position="118"/>
    </location>
</feature>
<dbReference type="EMBL" id="JAGUCO010000002">
    <property type="protein sequence ID" value="MBS2097736.1"/>
    <property type="molecule type" value="Genomic_DNA"/>
</dbReference>